<keyword evidence="3" id="KW-0813">Transport</keyword>
<dbReference type="Proteomes" id="UP000321501">
    <property type="component" value="Chromosome"/>
</dbReference>
<evidence type="ECO:0000313" key="14">
    <source>
        <dbReference type="Proteomes" id="UP000070483"/>
    </source>
</evidence>
<reference evidence="14" key="2">
    <citation type="submission" date="2016-01" db="EMBL/GenBank/DDBJ databases">
        <authorList>
            <person name="Mitreva M."/>
            <person name="Pepin K.H."/>
            <person name="Mihindukulasuriya K.A."/>
            <person name="Fulton R."/>
            <person name="Fronick C."/>
            <person name="O'Laughlin M."/>
            <person name="Miner T."/>
            <person name="Herter B."/>
            <person name="Rosa B.A."/>
            <person name="Cordes M."/>
            <person name="Tomlinson C."/>
            <person name="Wollam A."/>
            <person name="Palsikar V.B."/>
            <person name="Mardis E.R."/>
            <person name="Wilson R.K."/>
        </authorList>
    </citation>
    <scope>NUCLEOTIDE SEQUENCE [LARGE SCALE GENOMIC DNA]</scope>
    <source>
        <strain evidence="14">KA00185</strain>
    </source>
</reference>
<evidence type="ECO:0000256" key="10">
    <source>
        <dbReference type="SAM" id="Phobius"/>
    </source>
</evidence>
<dbReference type="Proteomes" id="UP000070483">
    <property type="component" value="Unassembled WGS sequence"/>
</dbReference>
<dbReference type="GO" id="GO:0005886">
    <property type="term" value="C:plasma membrane"/>
    <property type="evidence" value="ECO:0007669"/>
    <property type="project" value="UniProtKB-SubCell"/>
</dbReference>
<keyword evidence="7 10" id="KW-1133">Transmembrane helix</keyword>
<dbReference type="PANTHER" id="PTHR33909">
    <property type="entry name" value="SEC TRANSLOCON ACCESSORY COMPLEX SUBUNIT YAJC"/>
    <property type="match status" value="1"/>
</dbReference>
<dbReference type="RefSeq" id="WP_018498525.1">
    <property type="nucleotide sequence ID" value="NZ_AP019829.2"/>
</dbReference>
<evidence type="ECO:0000256" key="2">
    <source>
        <dbReference type="ARBA" id="ARBA00006742"/>
    </source>
</evidence>
<feature type="transmembrane region" description="Helical" evidence="10">
    <location>
        <begin position="6"/>
        <end position="26"/>
    </location>
</feature>
<dbReference type="InterPro" id="IPR003849">
    <property type="entry name" value="Preprotein_translocase_YajC"/>
</dbReference>
<keyword evidence="9 10" id="KW-0472">Membrane</keyword>
<dbReference type="NCBIfam" id="TIGR00739">
    <property type="entry name" value="yajC"/>
    <property type="match status" value="1"/>
</dbReference>
<dbReference type="Pfam" id="PF02699">
    <property type="entry name" value="YajC"/>
    <property type="match status" value="1"/>
</dbReference>
<dbReference type="OrthoDB" id="82169at2"/>
<dbReference type="Proteomes" id="UP000321397">
    <property type="component" value="Chromosome"/>
</dbReference>
<keyword evidence="14" id="KW-1185">Reference proteome</keyword>
<evidence type="ECO:0000313" key="11">
    <source>
        <dbReference type="EMBL" id="BBM48604.1"/>
    </source>
</evidence>
<evidence type="ECO:0000313" key="15">
    <source>
        <dbReference type="Proteomes" id="UP000321397"/>
    </source>
</evidence>
<evidence type="ECO:0000256" key="9">
    <source>
        <dbReference type="ARBA" id="ARBA00023136"/>
    </source>
</evidence>
<keyword evidence="8" id="KW-0811">Translocation</keyword>
<keyword evidence="6" id="KW-0653">Protein transport</keyword>
<reference evidence="13" key="1">
    <citation type="submission" date="2016-01" db="EMBL/GenBank/DDBJ databases">
        <authorList>
            <person name="Oliw E.H."/>
        </authorList>
    </citation>
    <scope>NUCLEOTIDE SEQUENCE [LARGE SCALE GENOMIC DNA]</scope>
    <source>
        <strain evidence="13">KA00185</strain>
    </source>
</reference>
<evidence type="ECO:0000256" key="1">
    <source>
        <dbReference type="ARBA" id="ARBA00004162"/>
    </source>
</evidence>
<keyword evidence="4" id="KW-1003">Cell membrane</keyword>
<evidence type="ECO:0000256" key="4">
    <source>
        <dbReference type="ARBA" id="ARBA00022475"/>
    </source>
</evidence>
<evidence type="ECO:0000313" key="12">
    <source>
        <dbReference type="EMBL" id="BBM50887.1"/>
    </source>
</evidence>
<dbReference type="PATRIC" id="fig|157687.3.peg.750"/>
<evidence type="ECO:0000256" key="8">
    <source>
        <dbReference type="ARBA" id="ARBA00023010"/>
    </source>
</evidence>
<dbReference type="PANTHER" id="PTHR33909:SF1">
    <property type="entry name" value="SEC TRANSLOCON ACCESSORY COMPLEX SUBUNIT YAJC"/>
    <property type="match status" value="1"/>
</dbReference>
<dbReference type="STRING" id="157687.HMPREF3180_00754"/>
<evidence type="ECO:0000256" key="7">
    <source>
        <dbReference type="ARBA" id="ARBA00022989"/>
    </source>
</evidence>
<organism evidence="13 14">
    <name type="scientific">Leptotrichia wadei</name>
    <dbReference type="NCBI Taxonomy" id="157687"/>
    <lineage>
        <taxon>Bacteria</taxon>
        <taxon>Fusobacteriati</taxon>
        <taxon>Fusobacteriota</taxon>
        <taxon>Fusobacteriia</taxon>
        <taxon>Fusobacteriales</taxon>
        <taxon>Leptotrichiaceae</taxon>
        <taxon>Leptotrichia</taxon>
    </lineage>
</organism>
<dbReference type="EMBL" id="AP019834">
    <property type="protein sequence ID" value="BBM48604.1"/>
    <property type="molecule type" value="Genomic_DNA"/>
</dbReference>
<gene>
    <name evidence="13" type="ORF">HMPREF3180_00754</name>
    <name evidence="11" type="ORF">JMUB3933_2123</name>
    <name evidence="12" type="ORF">JMUB3934_2202</name>
</gene>
<evidence type="ECO:0000256" key="3">
    <source>
        <dbReference type="ARBA" id="ARBA00022448"/>
    </source>
</evidence>
<dbReference type="GeneID" id="84805329"/>
<reference evidence="11 15" key="3">
    <citation type="submission" date="2019-07" db="EMBL/GenBank/DDBJ databases">
        <title>Complete Genome Sequence of Leptotrichia wadei Strain JMUB3933.</title>
        <authorList>
            <person name="Watanabe S."/>
            <person name="Cui L."/>
        </authorList>
    </citation>
    <scope>NUCLEOTIDE SEQUENCE [LARGE SCALE GENOMIC DNA]</scope>
    <source>
        <strain evidence="11 15">JMUB3933</strain>
    </source>
</reference>
<evidence type="ECO:0000256" key="6">
    <source>
        <dbReference type="ARBA" id="ARBA00022927"/>
    </source>
</evidence>
<dbReference type="AlphaFoldDB" id="A0A134AKQ8"/>
<protein>
    <submittedName>
        <fullName evidence="11">Preprotein translocase subunit YajC</fullName>
    </submittedName>
    <submittedName>
        <fullName evidence="13">Preprotein translocase, YajC subunit</fullName>
    </submittedName>
</protein>
<dbReference type="EMBL" id="LSDD01000049">
    <property type="protein sequence ID" value="KXB68313.1"/>
    <property type="molecule type" value="Genomic_DNA"/>
</dbReference>
<accession>A0A134AKQ8</accession>
<dbReference type="GO" id="GO:0015031">
    <property type="term" value="P:protein transport"/>
    <property type="evidence" value="ECO:0007669"/>
    <property type="project" value="UniProtKB-KW"/>
</dbReference>
<dbReference type="EMBL" id="AP019835">
    <property type="protein sequence ID" value="BBM50887.1"/>
    <property type="molecule type" value="Genomic_DNA"/>
</dbReference>
<comment type="similarity">
    <text evidence="2">Belongs to the YajC family.</text>
</comment>
<comment type="subcellular location">
    <subcellularLocation>
        <location evidence="1">Cell membrane</location>
        <topology evidence="1">Single-pass membrane protein</topology>
    </subcellularLocation>
</comment>
<keyword evidence="5 10" id="KW-0812">Transmembrane</keyword>
<proteinExistence type="inferred from homology"/>
<evidence type="ECO:0000313" key="16">
    <source>
        <dbReference type="Proteomes" id="UP000321501"/>
    </source>
</evidence>
<evidence type="ECO:0000313" key="13">
    <source>
        <dbReference type="EMBL" id="KXB68313.1"/>
    </source>
</evidence>
<name>A0A134AKQ8_9FUSO</name>
<sequence>MNNNSIGVIIIYVVFLAVLILPTYFANKKKKKQKAELMENLKVGARIITVGGIQGTITNVFTDTVEMKIDKNARMTVLKSAVERIETK</sequence>
<reference evidence="12 16" key="4">
    <citation type="submission" date="2019-07" db="EMBL/GenBank/DDBJ databases">
        <title>Complete Genome Sequence of Leptotrichia wadei Strain JMUB3934.</title>
        <authorList>
            <person name="Watanabe S."/>
            <person name="Cui L."/>
        </authorList>
    </citation>
    <scope>NUCLEOTIDE SEQUENCE [LARGE SCALE GENOMIC DNA]</scope>
    <source>
        <strain evidence="12 16">JMUB3934</strain>
    </source>
</reference>
<evidence type="ECO:0000256" key="5">
    <source>
        <dbReference type="ARBA" id="ARBA00022692"/>
    </source>
</evidence>
<dbReference type="SMART" id="SM01323">
    <property type="entry name" value="YajC"/>
    <property type="match status" value="1"/>
</dbReference>